<comment type="caution">
    <text evidence="1">The sequence shown here is derived from an EMBL/GenBank/DDBJ whole genome shotgun (WGS) entry which is preliminary data.</text>
</comment>
<proteinExistence type="predicted"/>
<sequence>MGEKVRVSDLKAGDILLLEPNNEKISKIIAWVTRSEVSHTALSCGPDKPVGTVIEETPPNALEDTILTRTARTAYVMRLNPGNNNCQPVMDIAARYVSEKLPYAHAQLPFIGLYCITNNMLGDTGLQGLVTRIVKLSMGILMELEDALIYKGREAMMCSQFAYHCYKEAGDEYEIQLKGNPGFPLLDRIIEIIQKDPASYNNRIFQADVENSPVSDENVDEAIDQLYEALSKKQYETELSASYELSDDLIIEVTRFCIQFVKTFSGGTDGGNNDAVPYLQKLKDMYEYFISPGDLLKNTLNLTCIGTVDYDGYQSYGSF</sequence>
<evidence type="ECO:0000313" key="2">
    <source>
        <dbReference type="Proteomes" id="UP000237749"/>
    </source>
</evidence>
<dbReference type="RefSeq" id="WP_104434476.1">
    <property type="nucleotide sequence ID" value="NZ_PTJA01000001.1"/>
</dbReference>
<accession>A0A2S6HZH2</accession>
<dbReference type="Gene3D" id="3.90.1720.10">
    <property type="entry name" value="endopeptidase domain like (from Nostoc punctiforme)"/>
    <property type="match status" value="1"/>
</dbReference>
<dbReference type="EMBL" id="PTJA01000001">
    <property type="protein sequence ID" value="PPK83557.1"/>
    <property type="molecule type" value="Genomic_DNA"/>
</dbReference>
<reference evidence="1 2" key="1">
    <citation type="submission" date="2018-02" db="EMBL/GenBank/DDBJ databases">
        <title>Genomic Encyclopedia of Archaeal and Bacterial Type Strains, Phase II (KMG-II): from individual species to whole genera.</title>
        <authorList>
            <person name="Goeker M."/>
        </authorList>
    </citation>
    <scope>NUCLEOTIDE SEQUENCE [LARGE SCALE GENOMIC DNA]</scope>
    <source>
        <strain evidence="1 2">DSM 3808</strain>
    </source>
</reference>
<dbReference type="InterPro" id="IPR038765">
    <property type="entry name" value="Papain-like_cys_pep_sf"/>
</dbReference>
<dbReference type="AlphaFoldDB" id="A0A2S6HZH2"/>
<protein>
    <submittedName>
        <fullName evidence="1">Uncharacterized protein</fullName>
    </submittedName>
</protein>
<gene>
    <name evidence="1" type="ORF">BXY41_101621</name>
</gene>
<dbReference type="Proteomes" id="UP000237749">
    <property type="component" value="Unassembled WGS sequence"/>
</dbReference>
<name>A0A2S6HZH2_9FIRM</name>
<dbReference type="OrthoDB" id="9805237at2"/>
<keyword evidence="2" id="KW-1185">Reference proteome</keyword>
<evidence type="ECO:0000313" key="1">
    <source>
        <dbReference type="EMBL" id="PPK83557.1"/>
    </source>
</evidence>
<dbReference type="SUPFAM" id="SSF54001">
    <property type="entry name" value="Cysteine proteinases"/>
    <property type="match status" value="1"/>
</dbReference>
<organism evidence="1 2">
    <name type="scientific">Lacrimispora xylanisolvens</name>
    <dbReference type="NCBI Taxonomy" id="384636"/>
    <lineage>
        <taxon>Bacteria</taxon>
        <taxon>Bacillati</taxon>
        <taxon>Bacillota</taxon>
        <taxon>Clostridia</taxon>
        <taxon>Lachnospirales</taxon>
        <taxon>Lachnospiraceae</taxon>
        <taxon>Lacrimispora</taxon>
    </lineage>
</organism>